<dbReference type="SMART" id="SM00631">
    <property type="entry name" value="Zn_pept"/>
    <property type="match status" value="1"/>
</dbReference>
<name>A0ABU9E4J8_9BACT</name>
<comment type="caution">
    <text evidence="11">The sequence shown here is derived from an EMBL/GenBank/DDBJ whole genome shotgun (WGS) entry which is preliminary data.</text>
</comment>
<evidence type="ECO:0000256" key="2">
    <source>
        <dbReference type="ARBA" id="ARBA00005988"/>
    </source>
</evidence>
<keyword evidence="3" id="KW-0645">Protease</keyword>
<evidence type="ECO:0000259" key="10">
    <source>
        <dbReference type="PROSITE" id="PS52035"/>
    </source>
</evidence>
<accession>A0ABU9E4J8</accession>
<gene>
    <name evidence="11" type="ORF">WI372_01550</name>
</gene>
<keyword evidence="6" id="KW-0482">Metalloprotease</keyword>
<keyword evidence="4" id="KW-0378">Hydrolase</keyword>
<dbReference type="PROSITE" id="PS52035">
    <property type="entry name" value="PEPTIDASE_M14"/>
    <property type="match status" value="1"/>
</dbReference>
<feature type="compositionally biased region" description="Acidic residues" evidence="8">
    <location>
        <begin position="164"/>
        <end position="175"/>
    </location>
</feature>
<dbReference type="InterPro" id="IPR000834">
    <property type="entry name" value="Peptidase_M14"/>
</dbReference>
<keyword evidence="9" id="KW-0732">Signal</keyword>
<dbReference type="Pfam" id="PF00246">
    <property type="entry name" value="Peptidase_M14"/>
    <property type="match status" value="2"/>
</dbReference>
<evidence type="ECO:0000256" key="1">
    <source>
        <dbReference type="ARBA" id="ARBA00001947"/>
    </source>
</evidence>
<evidence type="ECO:0000313" key="12">
    <source>
        <dbReference type="Proteomes" id="UP001484239"/>
    </source>
</evidence>
<dbReference type="CDD" id="cd06905">
    <property type="entry name" value="M14-like"/>
    <property type="match status" value="1"/>
</dbReference>
<dbReference type="PRINTS" id="PR00765">
    <property type="entry name" value="CRBOXYPTASEA"/>
</dbReference>
<feature type="region of interest" description="Disordered" evidence="8">
    <location>
        <begin position="208"/>
        <end position="238"/>
    </location>
</feature>
<proteinExistence type="inferred from homology"/>
<feature type="region of interest" description="Disordered" evidence="8">
    <location>
        <begin position="154"/>
        <end position="183"/>
    </location>
</feature>
<dbReference type="SUPFAM" id="SSF53187">
    <property type="entry name" value="Zn-dependent exopeptidases"/>
    <property type="match status" value="1"/>
</dbReference>
<comment type="cofactor">
    <cofactor evidence="1">
        <name>Zn(2+)</name>
        <dbReference type="ChEBI" id="CHEBI:29105"/>
    </cofactor>
</comment>
<dbReference type="PANTHER" id="PTHR11705">
    <property type="entry name" value="PROTEASE FAMILY M14 CARBOXYPEPTIDASE A,B"/>
    <property type="match status" value="1"/>
</dbReference>
<dbReference type="EMBL" id="JBBHLI010000001">
    <property type="protein sequence ID" value="MEK9499666.1"/>
    <property type="molecule type" value="Genomic_DNA"/>
</dbReference>
<sequence>MPSFALPLALALVAAVPLSGQAVALVDARGHIDLGRYYTAAETNQILEEYAALYPDLIAVEEIGRSYLGAPLMVATLTNRATGPAHEKPALYVDGGLHAAELTGSSVATHLLAHLLSGYGSDPRITRLLDESVFYIRPKFAPDGSDLVLREDQPLRSSVRPVDNDLDGVPDDDPPQDLNGDGWITQMRVPDPEGPWYADPDDPRVMLRVPSDGSLPQGARRYRTESEGLDDDGDGRIDEDGIGGLDLNRNFPRNWEREHLQPGAGDFPLSEPETYAAVRFLHDHRNITGIVHGHTSGGFVYRLPSASAPSLFPTDDLALIEHLGAEYTRTTGRPVRPSATHPTEHRYGTLISWGYWDQGVIGWVPEYSPGPEMWVPDYDGDGRISESEELRYDDEELGGRYFVEWTPIDHPTLGAVEVGGWKTRFWGQNPPPEHLEEETTPQLPWILYLAEQAPRLELSAAVASADAGGVEIEARVTNTGFQPTSLTGRGAVGAPNRVVRPVRLTVELEGAELVEGEARVDIGHLAGTGPFVPEVAERTGGASWTVRATGPGARVRVVAASEKAGTVRSEWFDLEGR</sequence>
<organism evidence="11 12">
    <name type="scientific">Gaopeijia maritima</name>
    <dbReference type="NCBI Taxonomy" id="3119007"/>
    <lineage>
        <taxon>Bacteria</taxon>
        <taxon>Pseudomonadati</taxon>
        <taxon>Gemmatimonadota</taxon>
        <taxon>Longimicrobiia</taxon>
        <taxon>Gaopeijiales</taxon>
        <taxon>Gaopeijiaceae</taxon>
        <taxon>Gaopeijia</taxon>
    </lineage>
</organism>
<comment type="similarity">
    <text evidence="2 7">Belongs to the peptidase M14 family.</text>
</comment>
<feature type="chain" id="PRO_5047181870" evidence="9">
    <location>
        <begin position="25"/>
        <end position="577"/>
    </location>
</feature>
<evidence type="ECO:0000256" key="4">
    <source>
        <dbReference type="ARBA" id="ARBA00022801"/>
    </source>
</evidence>
<evidence type="ECO:0000256" key="8">
    <source>
        <dbReference type="SAM" id="MobiDB-lite"/>
    </source>
</evidence>
<dbReference type="PANTHER" id="PTHR11705:SF143">
    <property type="entry name" value="SLL0236 PROTEIN"/>
    <property type="match status" value="1"/>
</dbReference>
<feature type="signal peptide" evidence="9">
    <location>
        <begin position="1"/>
        <end position="24"/>
    </location>
</feature>
<dbReference type="RefSeq" id="WP_405286230.1">
    <property type="nucleotide sequence ID" value="NZ_JBBHLI010000001.1"/>
</dbReference>
<evidence type="ECO:0000256" key="7">
    <source>
        <dbReference type="PROSITE-ProRule" id="PRU01379"/>
    </source>
</evidence>
<evidence type="ECO:0000256" key="3">
    <source>
        <dbReference type="ARBA" id="ARBA00022670"/>
    </source>
</evidence>
<feature type="domain" description="Peptidase M14" evidence="10">
    <location>
        <begin position="36"/>
        <end position="453"/>
    </location>
</feature>
<evidence type="ECO:0000313" key="11">
    <source>
        <dbReference type="EMBL" id="MEK9499666.1"/>
    </source>
</evidence>
<keyword evidence="12" id="KW-1185">Reference proteome</keyword>
<feature type="active site" description="Proton donor/acceptor" evidence="7">
    <location>
        <position position="417"/>
    </location>
</feature>
<dbReference type="Gene3D" id="3.40.630.10">
    <property type="entry name" value="Zn peptidases"/>
    <property type="match status" value="1"/>
</dbReference>
<evidence type="ECO:0000256" key="6">
    <source>
        <dbReference type="ARBA" id="ARBA00023049"/>
    </source>
</evidence>
<reference evidence="11 12" key="1">
    <citation type="submission" date="2024-02" db="EMBL/GenBank/DDBJ databases">
        <title>A novel Gemmatimonadota bacterium.</title>
        <authorList>
            <person name="Du Z.-J."/>
            <person name="Ye Y.-Q."/>
        </authorList>
    </citation>
    <scope>NUCLEOTIDE SEQUENCE [LARGE SCALE GENOMIC DNA]</scope>
    <source>
        <strain evidence="11 12">DH-20</strain>
    </source>
</reference>
<keyword evidence="5" id="KW-0862">Zinc</keyword>
<protein>
    <submittedName>
        <fullName evidence="11">M14 family metallopeptidase</fullName>
    </submittedName>
</protein>
<evidence type="ECO:0000256" key="9">
    <source>
        <dbReference type="SAM" id="SignalP"/>
    </source>
</evidence>
<dbReference type="Proteomes" id="UP001484239">
    <property type="component" value="Unassembled WGS sequence"/>
</dbReference>
<evidence type="ECO:0000256" key="5">
    <source>
        <dbReference type="ARBA" id="ARBA00022833"/>
    </source>
</evidence>